<gene>
    <name evidence="2" type="ORF">SPAR_G00300</name>
</gene>
<reference evidence="2" key="2">
    <citation type="submission" date="2020-01" db="EMBL/GenBank/DDBJ databases">
        <title>Population-level Yeast Reference Genomes.</title>
        <authorList>
            <person name="Yue J.-X."/>
        </authorList>
    </citation>
    <scope>NUCLEOTIDE SEQUENCE</scope>
    <source>
        <strain evidence="2">CBS432</strain>
    </source>
</reference>
<dbReference type="GeneID" id="54630424"/>
<accession>A0A8B8UQU9</accession>
<protein>
    <submittedName>
        <fullName evidence="2">Uncharacterized protein</fullName>
    </submittedName>
</protein>
<keyword evidence="1" id="KW-1133">Transmembrane helix</keyword>
<organism evidence="2">
    <name type="scientific">Saccharomyces paradoxus</name>
    <name type="common">Yeast</name>
    <name type="synonym">Saccharomyces douglasii</name>
    <dbReference type="NCBI Taxonomy" id="27291"/>
    <lineage>
        <taxon>Eukaryota</taxon>
        <taxon>Fungi</taxon>
        <taxon>Dikarya</taxon>
        <taxon>Ascomycota</taxon>
        <taxon>Saccharomycotina</taxon>
        <taxon>Saccharomycetes</taxon>
        <taxon>Saccharomycetales</taxon>
        <taxon>Saccharomycetaceae</taxon>
        <taxon>Saccharomyces</taxon>
    </lineage>
</organism>
<proteinExistence type="predicted"/>
<reference evidence="2" key="1">
    <citation type="journal article" date="2017" name="Nat. Genet.">
        <title>Contrasting evolutionary genome dynamics between domesticated and wild yeasts.</title>
        <authorList>
            <person name="Yue J.X."/>
            <person name="Li J."/>
            <person name="Aigrain L."/>
            <person name="Hallin J."/>
            <person name="Persson K."/>
            <person name="Oliver K."/>
            <person name="Bergstrom A."/>
            <person name="Coupland P."/>
            <person name="Warringer J."/>
            <person name="Lagomarsino M.C."/>
            <person name="Fischer G."/>
            <person name="Durbin R."/>
            <person name="Liti G."/>
        </authorList>
    </citation>
    <scope>NUCLEOTIDE SEQUENCE</scope>
    <source>
        <strain evidence="2">CBS432</strain>
    </source>
</reference>
<name>A0A8B8UQU9_SACPA</name>
<reference evidence="2" key="3">
    <citation type="submission" date="2025-07" db="EMBL/GenBank/DDBJ databases">
        <authorList>
            <consortium name="NCBI Genome Project"/>
        </authorList>
    </citation>
    <scope>NUCLEOTIDE SEQUENCE</scope>
    <source>
        <strain evidence="2">CBS432</strain>
    </source>
</reference>
<evidence type="ECO:0000256" key="1">
    <source>
        <dbReference type="SAM" id="Phobius"/>
    </source>
</evidence>
<dbReference type="RefSeq" id="XP_033766152.1">
    <property type="nucleotide sequence ID" value="XM_033910261.1"/>
</dbReference>
<keyword evidence="1" id="KW-0472">Membrane</keyword>
<keyword evidence="1" id="KW-0812">Transmembrane</keyword>
<dbReference type="VEuPathDB" id="FungiDB:SPAR_G00300"/>
<dbReference type="KEGG" id="spao:SPAR_G00300"/>
<sequence>MGMITQASNLLHVLQAYLEKYLERVSQPKPVTAINSSTESKKKSNDDLQIIVEKSNTDENYNITKMKRWFLLIARKYYALMENKLLMFCVVACSFICVIQFLFFIIYWTDIVPRKTQRAIDNRNYDYLTTHLGEQCVPYEKILDQCVL</sequence>
<feature type="transmembrane region" description="Helical" evidence="1">
    <location>
        <begin position="85"/>
        <end position="108"/>
    </location>
</feature>
<dbReference type="OrthoDB" id="4041385at2759"/>
<evidence type="ECO:0000313" key="2">
    <source>
        <dbReference type="RefSeq" id="XP_033766152.1"/>
    </source>
</evidence>
<dbReference type="AlphaFoldDB" id="A0A8B8UQU9"/>
<reference evidence="2" key="4">
    <citation type="submission" date="2025-08" db="UniProtKB">
        <authorList>
            <consortium name="RefSeq"/>
        </authorList>
    </citation>
    <scope>IDENTIFICATION</scope>
    <source>
        <strain evidence="2">CBS432</strain>
    </source>
</reference>